<dbReference type="EMBL" id="BQNB010014291">
    <property type="protein sequence ID" value="GJT26420.1"/>
    <property type="molecule type" value="Genomic_DNA"/>
</dbReference>
<evidence type="ECO:0000256" key="1">
    <source>
        <dbReference type="ARBA" id="ARBA00022750"/>
    </source>
</evidence>
<dbReference type="InterPro" id="IPR025724">
    <property type="entry name" value="GAG-pre-integrase_dom"/>
</dbReference>
<gene>
    <name evidence="8" type="ORF">Tco_0906695</name>
</gene>
<feature type="compositionally biased region" description="Low complexity" evidence="3">
    <location>
        <begin position="1754"/>
        <end position="1765"/>
    </location>
</feature>
<evidence type="ECO:0000256" key="3">
    <source>
        <dbReference type="SAM" id="MobiDB-lite"/>
    </source>
</evidence>
<evidence type="ECO:0000313" key="8">
    <source>
        <dbReference type="EMBL" id="GJT26420.1"/>
    </source>
</evidence>
<keyword evidence="9" id="KW-1185">Reference proteome</keyword>
<dbReference type="Pfam" id="PF07727">
    <property type="entry name" value="RVT_2"/>
    <property type="match status" value="1"/>
</dbReference>
<reference evidence="8" key="1">
    <citation type="journal article" date="2022" name="Int. J. Mol. Sci.">
        <title>Draft Genome of Tanacetum Coccineum: Genomic Comparison of Closely Related Tanacetum-Family Plants.</title>
        <authorList>
            <person name="Yamashiro T."/>
            <person name="Shiraishi A."/>
            <person name="Nakayama K."/>
            <person name="Satake H."/>
        </authorList>
    </citation>
    <scope>NUCLEOTIDE SEQUENCE</scope>
</reference>
<name>A0ABQ5CHI9_9ASTR</name>
<keyword evidence="2" id="KW-0175">Coiled coil</keyword>
<evidence type="ECO:0000259" key="4">
    <source>
        <dbReference type="Pfam" id="PF07727"/>
    </source>
</evidence>
<evidence type="ECO:0000256" key="2">
    <source>
        <dbReference type="SAM" id="Coils"/>
    </source>
</evidence>
<feature type="compositionally biased region" description="Basic and acidic residues" evidence="3">
    <location>
        <begin position="1683"/>
        <end position="1709"/>
    </location>
</feature>
<accession>A0ABQ5CHI9</accession>
<feature type="coiled-coil region" evidence="2">
    <location>
        <begin position="695"/>
        <end position="733"/>
    </location>
</feature>
<evidence type="ECO:0000259" key="6">
    <source>
        <dbReference type="Pfam" id="PF22936"/>
    </source>
</evidence>
<feature type="domain" description="Retroviral polymerase SH3-like" evidence="7">
    <location>
        <begin position="553"/>
        <end position="599"/>
    </location>
</feature>
<keyword evidence="1" id="KW-0064">Aspartyl protease</keyword>
<protein>
    <submittedName>
        <fullName evidence="8">Ribonuclease H-like domain-containing protein</fullName>
    </submittedName>
</protein>
<dbReference type="Proteomes" id="UP001151760">
    <property type="component" value="Unassembled WGS sequence"/>
</dbReference>
<feature type="region of interest" description="Disordered" evidence="3">
    <location>
        <begin position="1"/>
        <end position="50"/>
    </location>
</feature>
<feature type="compositionally biased region" description="Basic and acidic residues" evidence="3">
    <location>
        <begin position="1821"/>
        <end position="1832"/>
    </location>
</feature>
<dbReference type="InterPro" id="IPR036397">
    <property type="entry name" value="RNaseH_sf"/>
</dbReference>
<feature type="region of interest" description="Disordered" evidence="3">
    <location>
        <begin position="1784"/>
        <end position="1832"/>
    </location>
</feature>
<dbReference type="SUPFAM" id="SSF53098">
    <property type="entry name" value="Ribonuclease H-like"/>
    <property type="match status" value="1"/>
</dbReference>
<evidence type="ECO:0000259" key="7">
    <source>
        <dbReference type="Pfam" id="PF25597"/>
    </source>
</evidence>
<sequence>MQAVPPPMTGNYMPSGPDIEIDDSQYTYGPEKTQPSESESQTTELDTCNSNISTEPSELVSEPVVNESNIEVQPKVWSDAPIIEEYESDSDDEYGSVQTIGLDTLCKPILLTSNFSHLIRDCDYHVKLAKQVELNKQNMSKGNGTGERKPTWNNVQRVNKQNQFVPLAVQTRTGNNPVNTAKASSTNNVSTARQNVNRQTVLTSTALKVNTVKPIVNGVRPANVFHKTHSPSSRPFKRTTVLRTNFSNQKVYTAKVKEVSTVGEKWDTADNPHRTLKNKGIIDSGCSRHMTGNKAYLADFQDFNGGPVAFGGSKGYITGKGKIKTGKLDFEDVSFVKELQHFNLFSVSQMCDKKNKVLFTDSECLVLSPDFKLPDENQILLKVPRQNNMYSFNLENIVPLGGLACLIAKATTDESNKWHRRLGHVNFKNLNRLVKGNLVRGLPTKLFQNDHTCVACQKGKQHKASCKAKDETSAILKDFIRQIENQLNQKVKTIRCDNGTEFKNRDVIEFCGLKGIKREYSNARTPLQKCSLLRERTGIMTKPLIRHLINFTDHLGKFAGKSDEGFLVGYSLQSKAFRVYNLETKRVEENLHINFLENKPNVAGKGPTWLFDLDYLTDSMNYHSVRSENQANLHAGQQESNQNTGTKDKIDAGDSEKEDESDQDCFELPIWHSYSSTNSSASKSDNKRGGPREEEQVFLDDLARLQRQEKEANEEAEALRKNLEQETKNLVTQAGAAKSSSTNIFSTVSTTAKASGTNLVNTVSIPVSTASPNKGLSLSDTTNSQEDDSEIPPLEDIHEDTTDGIFTHSSYDDEGAEADFTNLETVVNVSPIPTSRINPSHPSALILGDPTSAVQTRSKVNKSSEAHAFVSYVQKQRRNNHKDFHHCLFACFLSQHEPKKISEALEDESWVDAMQEELLQFEIQKVWILVDLPYGKKAIGTKWVYRNKKDERGVVVRNKARLVAQGHRQEEGIDYDEVFAPVARLEAIRIFLAFASYMGFIVYQMDVKSAFLYGKIDEEVYVSQPPGFLDPKYPEKVYKVVKALYGLHQAPRAWYATLSTFLLKNGYRRGTIDKTLFLKKDKHDIILVQVYVEVYHPLDIQRSLGVISLRHWMKSRFQMSSMGELTFFLGLQVKQKPDGIFISQDKYVAEILKKFDFASVKTASTPIETQKPLVKDEEASDVDVHLYRSMIGSLMYVTASRPDIMFAVCACSRFQVTPKTSHLSAVKRIFRYLKGKPKLGLWYPRVSSFDLESYSDSDYARANLDRKSTTGGCQFLGRRLITWQCKKQTIVATSTTEAEYVAAASCCGQVLWIQNQMLDYGFNFMNTKIYIDNESTICIVKNPSKNSLVKHFEDMRLYRPSKEYLQVWFDPPRDVSMSCLTTKGMRNNGAMCARRFRESLRRATDGAEAFLILTMFILCLDKVSTDHAKLVPLGKVCTAKETLEKNTAKGTKCKLEPLISLTDDLSLLSNMAALESCPKHNMIAYLEKTEGNVEFHEVIDFLRRSYIYHALTVSPVVSTTFVEQFWTSAKSKTINNVRHITAKVAGKFVSISEASIRTDLIFDDADGIDSLPNQAIFDAIQLMGYEGDLTVLTFNKALFSPQWRRANITSGKVTPLFDTMLVQPTQDEGASSERLSDEQPSPSPAPTSKVPNESLPDSTSAQPKNAQSEGRTREMVDEDKEIDEVRLSTEDVVSTDKEGVSTDFEKVSTDKPIVSTDGSKVSTDEQIEVLKSKDKVQEQIEGTEDQTKEEVANQASQTSSQTPTSMIFGDDETIATLLLNMSQAKAASKEKEKGVELKDVEEIDRPRPTSTRSLLTLKPLPKIDPKDKGKED</sequence>
<feature type="region of interest" description="Disordered" evidence="3">
    <location>
        <begin position="766"/>
        <end position="801"/>
    </location>
</feature>
<comment type="caution">
    <text evidence="8">The sequence shown here is derived from an EMBL/GenBank/DDBJ whole genome shotgun (WGS) entry which is preliminary data.</text>
</comment>
<dbReference type="Gene3D" id="3.30.420.10">
    <property type="entry name" value="Ribonuclease H-like superfamily/Ribonuclease H"/>
    <property type="match status" value="1"/>
</dbReference>
<feature type="compositionally biased region" description="Polar residues" evidence="3">
    <location>
        <begin position="766"/>
        <end position="784"/>
    </location>
</feature>
<reference evidence="8" key="2">
    <citation type="submission" date="2022-01" db="EMBL/GenBank/DDBJ databases">
        <authorList>
            <person name="Yamashiro T."/>
            <person name="Shiraishi A."/>
            <person name="Satake H."/>
            <person name="Nakayama K."/>
        </authorList>
    </citation>
    <scope>NUCLEOTIDE SEQUENCE</scope>
</reference>
<dbReference type="Pfam" id="PF22936">
    <property type="entry name" value="Pol_BBD"/>
    <property type="match status" value="1"/>
</dbReference>
<keyword evidence="1" id="KW-0645">Protease</keyword>
<organism evidence="8 9">
    <name type="scientific">Tanacetum coccineum</name>
    <dbReference type="NCBI Taxonomy" id="301880"/>
    <lineage>
        <taxon>Eukaryota</taxon>
        <taxon>Viridiplantae</taxon>
        <taxon>Streptophyta</taxon>
        <taxon>Embryophyta</taxon>
        <taxon>Tracheophyta</taxon>
        <taxon>Spermatophyta</taxon>
        <taxon>Magnoliopsida</taxon>
        <taxon>eudicotyledons</taxon>
        <taxon>Gunneridae</taxon>
        <taxon>Pentapetalae</taxon>
        <taxon>asterids</taxon>
        <taxon>campanulids</taxon>
        <taxon>Asterales</taxon>
        <taxon>Asteraceae</taxon>
        <taxon>Asteroideae</taxon>
        <taxon>Anthemideae</taxon>
        <taxon>Anthemidinae</taxon>
        <taxon>Tanacetum</taxon>
    </lineage>
</organism>
<feature type="domain" description="GAG-pre-integrase" evidence="5">
    <location>
        <begin position="388"/>
        <end position="461"/>
    </location>
</feature>
<keyword evidence="1" id="KW-0378">Hydrolase</keyword>
<feature type="region of interest" description="Disordered" evidence="3">
    <location>
        <begin position="633"/>
        <end position="663"/>
    </location>
</feature>
<feature type="domain" description="Reverse transcriptase Ty1/copia-type" evidence="4">
    <location>
        <begin position="925"/>
        <end position="1168"/>
    </location>
</feature>
<dbReference type="CDD" id="cd09272">
    <property type="entry name" value="RNase_HI_RT_Ty1"/>
    <property type="match status" value="1"/>
</dbReference>
<dbReference type="InterPro" id="IPR057670">
    <property type="entry name" value="SH3_retrovirus"/>
</dbReference>
<dbReference type="Pfam" id="PF25597">
    <property type="entry name" value="SH3_retrovirus"/>
    <property type="match status" value="1"/>
</dbReference>
<feature type="compositionally biased region" description="Polar residues" evidence="3">
    <location>
        <begin position="633"/>
        <end position="645"/>
    </location>
</feature>
<dbReference type="InterPro" id="IPR013103">
    <property type="entry name" value="RVT_2"/>
</dbReference>
<feature type="compositionally biased region" description="Polar residues" evidence="3">
    <location>
        <begin position="1649"/>
        <end position="1669"/>
    </location>
</feature>
<feature type="domain" description="Retrovirus-related Pol polyprotein from transposon TNT 1-94-like beta-barrel" evidence="6">
    <location>
        <begin position="281"/>
        <end position="353"/>
    </location>
</feature>
<dbReference type="InterPro" id="IPR043502">
    <property type="entry name" value="DNA/RNA_pol_sf"/>
</dbReference>
<dbReference type="SUPFAM" id="SSF56672">
    <property type="entry name" value="DNA/RNA polymerases"/>
    <property type="match status" value="1"/>
</dbReference>
<dbReference type="PANTHER" id="PTHR11439">
    <property type="entry name" value="GAG-POL-RELATED RETROTRANSPOSON"/>
    <property type="match status" value="1"/>
</dbReference>
<proteinExistence type="predicted"/>
<evidence type="ECO:0000313" key="9">
    <source>
        <dbReference type="Proteomes" id="UP001151760"/>
    </source>
</evidence>
<feature type="compositionally biased region" description="Basic and acidic residues" evidence="3">
    <location>
        <begin position="646"/>
        <end position="655"/>
    </location>
</feature>
<dbReference type="InterPro" id="IPR012337">
    <property type="entry name" value="RNaseH-like_sf"/>
</dbReference>
<feature type="compositionally biased region" description="Polar residues" evidence="3">
    <location>
        <begin position="33"/>
        <end position="50"/>
    </location>
</feature>
<feature type="compositionally biased region" description="Basic and acidic residues" evidence="3">
    <location>
        <begin position="1787"/>
        <end position="1807"/>
    </location>
</feature>
<evidence type="ECO:0000259" key="5">
    <source>
        <dbReference type="Pfam" id="PF13976"/>
    </source>
</evidence>
<dbReference type="Pfam" id="PF13976">
    <property type="entry name" value="gag_pre-integrs"/>
    <property type="match status" value="1"/>
</dbReference>
<feature type="compositionally biased region" description="Basic and acidic residues" evidence="3">
    <location>
        <begin position="1728"/>
        <end position="1738"/>
    </location>
</feature>
<dbReference type="PANTHER" id="PTHR11439:SF495">
    <property type="entry name" value="REVERSE TRANSCRIPTASE, RNA-DEPENDENT DNA POLYMERASE-RELATED"/>
    <property type="match status" value="1"/>
</dbReference>
<dbReference type="InterPro" id="IPR054722">
    <property type="entry name" value="PolX-like_BBD"/>
</dbReference>
<feature type="region of interest" description="Disordered" evidence="3">
    <location>
        <begin position="1625"/>
        <end position="1767"/>
    </location>
</feature>